<evidence type="ECO:0000313" key="7">
    <source>
        <dbReference type="EMBL" id="RFU66596.1"/>
    </source>
</evidence>
<feature type="transmembrane region" description="Helical" evidence="6">
    <location>
        <begin position="220"/>
        <end position="240"/>
    </location>
</feature>
<comment type="caution">
    <text evidence="7">The sequence shown here is derived from an EMBL/GenBank/DDBJ whole genome shotgun (WGS) entry which is preliminary data.</text>
</comment>
<name>A0A372LK59_9BACI</name>
<sequence length="344" mass="37254">MRNLKMKLNTENVIGIGLFLFLFIYPLFVTPYQILNLSYFISMVFLTLSLSLIWGYGGIFSFGQAAFFGVGGYFYAIFTMNSGISTITPIGLLLGVLVGGLVAGIIGYFMFYGGINDVFVGLITLCITVSLETFMAQTAGSQWKIGTVGLGGYNGINGIPTISLGSFALADVNFYYFILIVLLVVYIGLRLFVVSRFGYTAIAIRENRERTKLLGYNVPRFQTLIFALGGALASLSGILYATWGGYMTPSAAGLTAATLPVVLAAAGGRKNLTAAMIFTFIYYWFSQTLSASGNEYALVILGAALILVILFVPEGIIVSLFKLGDNLFFNRKKATQVKAEGEFT</sequence>
<feature type="transmembrane region" description="Helical" evidence="6">
    <location>
        <begin position="174"/>
        <end position="199"/>
    </location>
</feature>
<evidence type="ECO:0000313" key="8">
    <source>
        <dbReference type="Proteomes" id="UP000262939"/>
    </source>
</evidence>
<feature type="transmembrane region" description="Helical" evidence="6">
    <location>
        <begin position="296"/>
        <end position="323"/>
    </location>
</feature>
<evidence type="ECO:0000256" key="3">
    <source>
        <dbReference type="ARBA" id="ARBA00022692"/>
    </source>
</evidence>
<dbReference type="CDD" id="cd06581">
    <property type="entry name" value="TM_PBP1_LivM_like"/>
    <property type="match status" value="1"/>
</dbReference>
<feature type="transmembrane region" description="Helical" evidence="6">
    <location>
        <begin position="12"/>
        <end position="34"/>
    </location>
</feature>
<keyword evidence="5 6" id="KW-0472">Membrane</keyword>
<dbReference type="Proteomes" id="UP000262939">
    <property type="component" value="Unassembled WGS sequence"/>
</dbReference>
<dbReference type="AlphaFoldDB" id="A0A372LK59"/>
<protein>
    <submittedName>
        <fullName evidence="7">Urea ABC transporter permease</fullName>
    </submittedName>
</protein>
<dbReference type="OrthoDB" id="9789927at2"/>
<proteinExistence type="predicted"/>
<dbReference type="InterPro" id="IPR001851">
    <property type="entry name" value="ABC_transp_permease"/>
</dbReference>
<evidence type="ECO:0000256" key="5">
    <source>
        <dbReference type="ARBA" id="ARBA00023136"/>
    </source>
</evidence>
<feature type="transmembrane region" description="Helical" evidence="6">
    <location>
        <begin position="54"/>
        <end position="78"/>
    </location>
</feature>
<organism evidence="7 8">
    <name type="scientific">Peribacillus glennii</name>
    <dbReference type="NCBI Taxonomy" id="2303991"/>
    <lineage>
        <taxon>Bacteria</taxon>
        <taxon>Bacillati</taxon>
        <taxon>Bacillota</taxon>
        <taxon>Bacilli</taxon>
        <taxon>Bacillales</taxon>
        <taxon>Bacillaceae</taxon>
        <taxon>Peribacillus</taxon>
    </lineage>
</organism>
<feature type="transmembrane region" description="Helical" evidence="6">
    <location>
        <begin position="272"/>
        <end position="290"/>
    </location>
</feature>
<evidence type="ECO:0000256" key="1">
    <source>
        <dbReference type="ARBA" id="ARBA00004651"/>
    </source>
</evidence>
<dbReference type="InterPro" id="IPR043428">
    <property type="entry name" value="LivM-like"/>
</dbReference>
<keyword evidence="4 6" id="KW-1133">Transmembrane helix</keyword>
<reference evidence="7 8" key="1">
    <citation type="submission" date="2018-08" db="EMBL/GenBank/DDBJ databases">
        <title>Bacillus chawlae sp. nov., Bacillus glennii sp. nov., and Bacillus saganii sp. nov. Isolated from the Vehicle Assembly Building at Kennedy Space Center where the Viking Spacecraft were Assembled.</title>
        <authorList>
            <person name="Seuylemezian A."/>
            <person name="Vaishampayan P."/>
        </authorList>
    </citation>
    <scope>NUCLEOTIDE SEQUENCE [LARGE SCALE GENOMIC DNA]</scope>
    <source>
        <strain evidence="7 8">V44-8</strain>
    </source>
</reference>
<feature type="transmembrane region" description="Helical" evidence="6">
    <location>
        <begin position="90"/>
        <end position="112"/>
    </location>
</feature>
<evidence type="ECO:0000256" key="2">
    <source>
        <dbReference type="ARBA" id="ARBA00022475"/>
    </source>
</evidence>
<evidence type="ECO:0000256" key="4">
    <source>
        <dbReference type="ARBA" id="ARBA00022989"/>
    </source>
</evidence>
<dbReference type="EMBL" id="QVTD01000001">
    <property type="protein sequence ID" value="RFU66596.1"/>
    <property type="molecule type" value="Genomic_DNA"/>
</dbReference>
<keyword evidence="3 6" id="KW-0812">Transmembrane</keyword>
<comment type="subcellular location">
    <subcellularLocation>
        <location evidence="1">Cell membrane</location>
        <topology evidence="1">Multi-pass membrane protein</topology>
    </subcellularLocation>
</comment>
<accession>A0A372LK59</accession>
<keyword evidence="8" id="KW-1185">Reference proteome</keyword>
<dbReference type="GO" id="GO:0005886">
    <property type="term" value="C:plasma membrane"/>
    <property type="evidence" value="ECO:0007669"/>
    <property type="project" value="UniProtKB-SubCell"/>
</dbReference>
<dbReference type="Pfam" id="PF02653">
    <property type="entry name" value="BPD_transp_2"/>
    <property type="match status" value="1"/>
</dbReference>
<evidence type="ECO:0000256" key="6">
    <source>
        <dbReference type="SAM" id="Phobius"/>
    </source>
</evidence>
<dbReference type="GO" id="GO:0015658">
    <property type="term" value="F:branched-chain amino acid transmembrane transporter activity"/>
    <property type="evidence" value="ECO:0007669"/>
    <property type="project" value="InterPro"/>
</dbReference>
<dbReference type="PANTHER" id="PTHR30482:SF10">
    <property type="entry name" value="HIGH-AFFINITY BRANCHED-CHAIN AMINO ACID TRANSPORT PROTEIN BRAE"/>
    <property type="match status" value="1"/>
</dbReference>
<keyword evidence="2" id="KW-1003">Cell membrane</keyword>
<gene>
    <name evidence="7" type="ORF">D0466_00285</name>
</gene>
<dbReference type="PANTHER" id="PTHR30482">
    <property type="entry name" value="HIGH-AFFINITY BRANCHED-CHAIN AMINO ACID TRANSPORT SYSTEM PERMEASE"/>
    <property type="match status" value="1"/>
</dbReference>